<sequence>MCKLLTLTFCLFLSVILTNTNPTCNDRILLGKPQAIVLTAGVEIKEVAGENQSIPLFNSNKVFIFTISHGSNNEITYNLDEEYIINAIGIRQRFDGKEYAKICHSSLSEDYSASYKVTYTNSASTTSYPIEYPIGTDLGIIVPSTLLPYQKIQSDTIDKETLKIALKPEKMTTITISKETLSIDNSIFNTGVYCLQFELYGCKASQYVEEYQILEYEMRQPSRNPFRSTDTHTDSEYTGLCSENYCTGGIGKLVDKYIVVTTNTPDLFVMWQLNDTGNNRNIMVANKTISIVKILINFDDVYFFDTIIIYGARNIRDKDFQAPIFMAVNGIVIDTSTVIEIGEFYIEVHEEAPWIALSEITFSITNESIVECATEQTSFTGLISVSAIAALLLLVLTFSIGLNIFLLTKKMWQKCDKDVKFRNPMRQTSEINEYRSSRQYFDEQYPELPNSTYESINDYHAKAPPIPSPTSRSSVTRLDAAISVIEMPTNPTYISTLPVTMEQELPGYSHLKFTKPTQPEIEENAQVIEGVNNTLPRMRESNDKMFTAAQRRASFVDQHLLSDLK</sequence>
<gene>
    <name evidence="3" type="ORF">LOD99_5900</name>
</gene>
<evidence type="ECO:0000313" key="3">
    <source>
        <dbReference type="EMBL" id="KAI6650463.1"/>
    </source>
</evidence>
<comment type="caution">
    <text evidence="3">The sequence shown here is derived from an EMBL/GenBank/DDBJ whole genome shotgun (WGS) entry which is preliminary data.</text>
</comment>
<keyword evidence="1" id="KW-0472">Membrane</keyword>
<proteinExistence type="predicted"/>
<reference evidence="3 4" key="1">
    <citation type="journal article" date="2023" name="BMC Biol.">
        <title>The compact genome of the sponge Oopsacas minuta (Hexactinellida) is lacking key metazoan core genes.</title>
        <authorList>
            <person name="Santini S."/>
            <person name="Schenkelaars Q."/>
            <person name="Jourda C."/>
            <person name="Duchesne M."/>
            <person name="Belahbib H."/>
            <person name="Rocher C."/>
            <person name="Selva M."/>
            <person name="Riesgo A."/>
            <person name="Vervoort M."/>
            <person name="Leys S.P."/>
            <person name="Kodjabachian L."/>
            <person name="Le Bivic A."/>
            <person name="Borchiellini C."/>
            <person name="Claverie J.M."/>
            <person name="Renard E."/>
        </authorList>
    </citation>
    <scope>NUCLEOTIDE SEQUENCE [LARGE SCALE GENOMIC DNA]</scope>
    <source>
        <strain evidence="3">SPO-2</strain>
    </source>
</reference>
<keyword evidence="1" id="KW-1133">Transmembrane helix</keyword>
<organism evidence="3 4">
    <name type="scientific">Oopsacas minuta</name>
    <dbReference type="NCBI Taxonomy" id="111878"/>
    <lineage>
        <taxon>Eukaryota</taxon>
        <taxon>Metazoa</taxon>
        <taxon>Porifera</taxon>
        <taxon>Hexactinellida</taxon>
        <taxon>Hexasterophora</taxon>
        <taxon>Lyssacinosida</taxon>
        <taxon>Leucopsacidae</taxon>
        <taxon>Oopsacas</taxon>
    </lineage>
</organism>
<accession>A0AAV7JNN3</accession>
<evidence type="ECO:0000256" key="2">
    <source>
        <dbReference type="SAM" id="SignalP"/>
    </source>
</evidence>
<feature type="signal peptide" evidence="2">
    <location>
        <begin position="1"/>
        <end position="20"/>
    </location>
</feature>
<keyword evidence="4" id="KW-1185">Reference proteome</keyword>
<protein>
    <submittedName>
        <fullName evidence="3">Uncharacterized protein</fullName>
    </submittedName>
</protein>
<keyword evidence="1" id="KW-0812">Transmembrane</keyword>
<feature type="transmembrane region" description="Helical" evidence="1">
    <location>
        <begin position="382"/>
        <end position="407"/>
    </location>
</feature>
<dbReference type="EMBL" id="JAKMXF010000311">
    <property type="protein sequence ID" value="KAI6650463.1"/>
    <property type="molecule type" value="Genomic_DNA"/>
</dbReference>
<feature type="chain" id="PRO_5043709199" evidence="2">
    <location>
        <begin position="21"/>
        <end position="565"/>
    </location>
</feature>
<dbReference type="AlphaFoldDB" id="A0AAV7JNN3"/>
<keyword evidence="2" id="KW-0732">Signal</keyword>
<evidence type="ECO:0000256" key="1">
    <source>
        <dbReference type="SAM" id="Phobius"/>
    </source>
</evidence>
<dbReference type="Proteomes" id="UP001165289">
    <property type="component" value="Unassembled WGS sequence"/>
</dbReference>
<name>A0AAV7JNN3_9METZ</name>
<dbReference type="Gene3D" id="2.60.120.1190">
    <property type="match status" value="1"/>
</dbReference>
<evidence type="ECO:0000313" key="4">
    <source>
        <dbReference type="Proteomes" id="UP001165289"/>
    </source>
</evidence>